<evidence type="ECO:0000256" key="1">
    <source>
        <dbReference type="SAM" id="SignalP"/>
    </source>
</evidence>
<feature type="chain" id="PRO_5040868407" description="DUF6799 domain-containing protein" evidence="1">
    <location>
        <begin position="24"/>
        <end position="198"/>
    </location>
</feature>
<keyword evidence="4" id="KW-1185">Reference proteome</keyword>
<evidence type="ECO:0000313" key="4">
    <source>
        <dbReference type="Proteomes" id="UP000054223"/>
    </source>
</evidence>
<dbReference type="Pfam" id="PF20606">
    <property type="entry name" value="DUF6799"/>
    <property type="match status" value="1"/>
</dbReference>
<evidence type="ECO:0000259" key="2">
    <source>
        <dbReference type="Pfam" id="PF20606"/>
    </source>
</evidence>
<dbReference type="RefSeq" id="WP_059067915.1">
    <property type="nucleotide sequence ID" value="NZ_LNAL01000003.1"/>
</dbReference>
<comment type="caution">
    <text evidence="3">The sequence shown here is derived from an EMBL/GenBank/DDBJ whole genome shotgun (WGS) entry which is preliminary data.</text>
</comment>
<gene>
    <name evidence="3" type="ORF">ASU33_18555</name>
</gene>
<sequence>MKQLTSFLLVFGALLTTAAAAQAQDAPGQTKAAQQDNQRELQNTDQFVMQNGSVVKRSGNQTTGLSQNVRLPNGTKVNVKSGIVELPGGKITTLKEGDYVRSDGSIVYATPQSAAAARGETAPADAKFGSIDQGAVPSTAEADQRIADLGRRVDLMAQKLQLLNQKITLLSQGHPKLPDTSQLDGQIKALDEQLRNVK</sequence>
<dbReference type="AlphaFoldDB" id="A0A9X0HPD0"/>
<proteinExistence type="predicted"/>
<dbReference type="OrthoDB" id="878828at2"/>
<accession>A0A9X0HPD0</accession>
<dbReference type="EMBL" id="LNAL01000003">
    <property type="protein sequence ID" value="KUG09689.1"/>
    <property type="molecule type" value="Genomic_DNA"/>
</dbReference>
<dbReference type="Proteomes" id="UP000054223">
    <property type="component" value="Unassembled WGS sequence"/>
</dbReference>
<dbReference type="InterPro" id="IPR046478">
    <property type="entry name" value="DUF6799"/>
</dbReference>
<feature type="domain" description="DUF6799" evidence="2">
    <location>
        <begin position="45"/>
        <end position="106"/>
    </location>
</feature>
<protein>
    <recommendedName>
        <fullName evidence="2">DUF6799 domain-containing protein</fullName>
    </recommendedName>
</protein>
<reference evidence="3 4" key="1">
    <citation type="submission" date="2015-11" db="EMBL/GenBank/DDBJ databases">
        <title>Solirubrum puertoriconensis gen. nov. an environmental bacteria isolated in Puerto Rico.</title>
        <authorList>
            <person name="Cuebas-Irizarry M.F."/>
            <person name="Montalvo-Rodriguez R."/>
        </authorList>
    </citation>
    <scope>NUCLEOTIDE SEQUENCE [LARGE SCALE GENOMIC DNA]</scope>
    <source>
        <strain evidence="3 4">MC1A</strain>
    </source>
</reference>
<feature type="signal peptide" evidence="1">
    <location>
        <begin position="1"/>
        <end position="23"/>
    </location>
</feature>
<name>A0A9X0HPD0_SOLP1</name>
<evidence type="ECO:0000313" key="3">
    <source>
        <dbReference type="EMBL" id="KUG09689.1"/>
    </source>
</evidence>
<organism evidence="3 4">
    <name type="scientific">Solirubrum puertoriconensis</name>
    <dbReference type="NCBI Taxonomy" id="1751427"/>
    <lineage>
        <taxon>Bacteria</taxon>
        <taxon>Pseudomonadati</taxon>
        <taxon>Bacteroidota</taxon>
        <taxon>Cytophagia</taxon>
        <taxon>Cytophagales</taxon>
    </lineage>
</organism>
<keyword evidence="1" id="KW-0732">Signal</keyword>